<reference evidence="3 4" key="1">
    <citation type="submission" date="2018-06" db="EMBL/GenBank/DDBJ databases">
        <title>Comparative genomics reveals the genomic features of Rhizophagus irregularis, R. cerebriforme, R. diaphanum and Gigaspora rosea, and their symbiotic lifestyle signature.</title>
        <authorList>
            <person name="Morin E."/>
            <person name="San Clemente H."/>
            <person name="Chen E.C.H."/>
            <person name="De La Providencia I."/>
            <person name="Hainaut M."/>
            <person name="Kuo A."/>
            <person name="Kohler A."/>
            <person name="Murat C."/>
            <person name="Tang N."/>
            <person name="Roy S."/>
            <person name="Loubradou J."/>
            <person name="Henrissat B."/>
            <person name="Grigoriev I.V."/>
            <person name="Corradi N."/>
            <person name="Roux C."/>
            <person name="Martin F.M."/>
        </authorList>
    </citation>
    <scope>NUCLEOTIDE SEQUENCE [LARGE SCALE GENOMIC DNA]</scope>
    <source>
        <strain evidence="3 4">DAOM 194757</strain>
    </source>
</reference>
<dbReference type="Pfam" id="PF02399">
    <property type="entry name" value="Herpes_ori_bp"/>
    <property type="match status" value="1"/>
</dbReference>
<gene>
    <name evidence="3" type="ORF">C2G38_2192076</name>
</gene>
<evidence type="ECO:0000259" key="2">
    <source>
        <dbReference type="Pfam" id="PF02399"/>
    </source>
</evidence>
<evidence type="ECO:0000313" key="4">
    <source>
        <dbReference type="Proteomes" id="UP000266673"/>
    </source>
</evidence>
<evidence type="ECO:0000313" key="3">
    <source>
        <dbReference type="EMBL" id="RIB15573.1"/>
    </source>
</evidence>
<proteinExistence type="predicted"/>
<name>A0A397V6K3_9GLOM</name>
<evidence type="ECO:0000256" key="1">
    <source>
        <dbReference type="SAM" id="MobiDB-lite"/>
    </source>
</evidence>
<dbReference type="STRING" id="44941.A0A397V6K3"/>
<feature type="compositionally biased region" description="Polar residues" evidence="1">
    <location>
        <begin position="1"/>
        <end position="10"/>
    </location>
</feature>
<dbReference type="OrthoDB" id="2373574at2759"/>
<sequence length="1186" mass="136715">MSKQSTQQTRYGGGETDDYSSDSDNFSDNIFEYRSENCSDYGSDYESDNETNTIETPVPQPPKVEEQMSNTTYSTEQVNPMYSKRQERFDDKFTQKDVMNKIREIVSSPTRDMLNNKGSLEDIHLWDYLLPNYGAKEGISLLDAYTRGELADKLVIQVEQGEYKKFSVVDDISEVYGLPGIHECINGQNPLRPVIDIDASKEKMEAENVNTKNVFFNICCSFVRALYRILDCSWEEIIKGLVIMTSSDDSKCSYHLLYTPTLLVDYQELKEFTELVYRLTGEKYGKFIDRGLPGRNFCLRLIGSAKKDRVKRILQFSLDNGWDELNHARVQPPASAGFEVRPRILSVEKINNQKKIIVGHDSLKKYANQVLQKYSDYLGSWNIEEKDSQYFVYFSRKAYLECPKCKRPHDKNQRWYGRAYGNGSFIVKCFQQNKDEGGEIFNDLSIAEKIQQKNNNNASTPSPSKIKGPKFPKPFLEMPSWVKCESPLTATEVYESQYVEPLPKEGDIYVGSPWETGKTYTLEHLTIPDGVNLLVLSTRHTYSSAVTTRLNLKSYTDIDGNINLLDHQRVVCQIESLHRIINKCKCEKKCKCSPIPYDLWLDEIVSIIAQAHTRLAGRSREDLYKLIQEARQIIVMDNDLTDLNIDWIKSLRKGKQFSVIHNTYQPQKGKTFRLAPNKETVLADLWKWAKEISSLPPNERKSASLICHLRKDVQGIVHALRTDFPELRIKNYHGKSDPAEKAKDFGNVDETWKEVDLVAYTSTLKIGVSCTNHKFERAFCLFNSYIETNAGTNQMLFRMRCIKDYVCYIEQRASNFPITEEELFNWLLKAKRESLPTELQNRGYSQIMVDFLKKAGMVVSIINATPKAKDDTVSLTEIVKGSSSAIKAEEISDIANANILNHEMAEHLENKPKKTLEEMYALSRYHIANCYGMSPESLTEEFITDYSKYDHMKWFRNLRKLRDTGTNNETAVEAIIREDYRNDRLTTVTQAEKHRICLELLKLCTPIKDIDDRDRYKADIVKARLESPESIKYLQELVPKMARVFDNTDSSRRAKKSGLKTLRAKLGLLNSALFSTYRIKYKAIDNNRRYYRLVGQFDNESDPKLPPYQTGEGPFYENREDIRYGYSKLSPDEIENSPNSISQDTQNLFDICDELEIRGFTSSSNHELISGEMTLRASKHGRKKRN</sequence>
<feature type="domain" description="Replication origin-binding protein" evidence="2">
    <location>
        <begin position="522"/>
        <end position="665"/>
    </location>
</feature>
<organism evidence="3 4">
    <name type="scientific">Gigaspora rosea</name>
    <dbReference type="NCBI Taxonomy" id="44941"/>
    <lineage>
        <taxon>Eukaryota</taxon>
        <taxon>Fungi</taxon>
        <taxon>Fungi incertae sedis</taxon>
        <taxon>Mucoromycota</taxon>
        <taxon>Glomeromycotina</taxon>
        <taxon>Glomeromycetes</taxon>
        <taxon>Diversisporales</taxon>
        <taxon>Gigasporaceae</taxon>
        <taxon>Gigaspora</taxon>
    </lineage>
</organism>
<dbReference type="GO" id="GO:0003688">
    <property type="term" value="F:DNA replication origin binding"/>
    <property type="evidence" value="ECO:0007669"/>
    <property type="project" value="InterPro"/>
</dbReference>
<comment type="caution">
    <text evidence="3">The sequence shown here is derived from an EMBL/GenBank/DDBJ whole genome shotgun (WGS) entry which is preliminary data.</text>
</comment>
<dbReference type="Proteomes" id="UP000266673">
    <property type="component" value="Unassembled WGS sequence"/>
</dbReference>
<dbReference type="AlphaFoldDB" id="A0A397V6K3"/>
<protein>
    <recommendedName>
        <fullName evidence="2">Replication origin-binding protein domain-containing protein</fullName>
    </recommendedName>
</protein>
<dbReference type="GO" id="GO:0005524">
    <property type="term" value="F:ATP binding"/>
    <property type="evidence" value="ECO:0007669"/>
    <property type="project" value="InterPro"/>
</dbReference>
<feature type="region of interest" description="Disordered" evidence="1">
    <location>
        <begin position="1"/>
        <end position="67"/>
    </location>
</feature>
<keyword evidence="4" id="KW-1185">Reference proteome</keyword>
<dbReference type="InterPro" id="IPR003450">
    <property type="entry name" value="Replication_origin-bd"/>
</dbReference>
<dbReference type="EMBL" id="QKWP01000734">
    <property type="protein sequence ID" value="RIB15573.1"/>
    <property type="molecule type" value="Genomic_DNA"/>
</dbReference>
<dbReference type="GO" id="GO:0006260">
    <property type="term" value="P:DNA replication"/>
    <property type="evidence" value="ECO:0007669"/>
    <property type="project" value="InterPro"/>
</dbReference>
<accession>A0A397V6K3</accession>